<dbReference type="AlphaFoldDB" id="A0A2A9M8G0"/>
<evidence type="ECO:0000313" key="3">
    <source>
        <dbReference type="EMBL" id="PFH32591.1"/>
    </source>
</evidence>
<dbReference type="GeneID" id="40306265"/>
<dbReference type="PROSITE" id="PS50191">
    <property type="entry name" value="CRAL_TRIO"/>
    <property type="match status" value="1"/>
</dbReference>
<keyword evidence="1" id="KW-0732">Signal</keyword>
<dbReference type="KEGG" id="bbes:BESB_012030"/>
<evidence type="ECO:0000256" key="1">
    <source>
        <dbReference type="SAM" id="SignalP"/>
    </source>
</evidence>
<sequence>MPPPWALRLFVIWCAAARLWCTSQHMPLSTLCIEGGLAAPGHTFGATSDPLDSTKAASSLPLASTPVRGDAVFRGKAPSRGEREESTRELWRRAFGPRSTPATRRRLLYTLPPPPDPTRVDPKILEAARNPPPLADQLAQELPFSFYLPDKDGYFLVFIQAGKMNIERLQAISPEQIVAFIKFVGCLFFGTIEGRPEARVRIVFDCDGVDTLQLLRKGGLSTMRATLQGVSNLALLLGDRTADFVIVNVSMALSTLIELAKQTAHPRVRVTALGGPSEYVPWLTDLVGAESLPASYGGTATTPIGETPVAVVVRRKISDILRARAVKRANKAEARKRRS</sequence>
<dbReference type="VEuPathDB" id="ToxoDB:BESB_012030"/>
<dbReference type="Proteomes" id="UP000224006">
    <property type="component" value="Chromosome IX"/>
</dbReference>
<dbReference type="Gene3D" id="3.40.525.10">
    <property type="entry name" value="CRAL-TRIO lipid binding domain"/>
    <property type="match status" value="1"/>
</dbReference>
<proteinExistence type="predicted"/>
<dbReference type="Pfam" id="PF00650">
    <property type="entry name" value="CRAL_TRIO"/>
    <property type="match status" value="1"/>
</dbReference>
<feature type="chain" id="PRO_5012699132" description="CRAL-TRIO domain-containing protein" evidence="1">
    <location>
        <begin position="22"/>
        <end position="339"/>
    </location>
</feature>
<feature type="domain" description="CRAL-TRIO" evidence="2">
    <location>
        <begin position="134"/>
        <end position="304"/>
    </location>
</feature>
<evidence type="ECO:0000259" key="2">
    <source>
        <dbReference type="PROSITE" id="PS50191"/>
    </source>
</evidence>
<dbReference type="InterPro" id="IPR036865">
    <property type="entry name" value="CRAL-TRIO_dom_sf"/>
</dbReference>
<feature type="signal peptide" evidence="1">
    <location>
        <begin position="1"/>
        <end position="21"/>
    </location>
</feature>
<keyword evidence="4" id="KW-1185">Reference proteome</keyword>
<dbReference type="EMBL" id="NWUJ01000010">
    <property type="protein sequence ID" value="PFH32591.1"/>
    <property type="molecule type" value="Genomic_DNA"/>
</dbReference>
<dbReference type="InterPro" id="IPR001251">
    <property type="entry name" value="CRAL-TRIO_dom"/>
</dbReference>
<dbReference type="RefSeq" id="XP_029216600.1">
    <property type="nucleotide sequence ID" value="XM_029359933.1"/>
</dbReference>
<accession>A0A2A9M8G0</accession>
<comment type="caution">
    <text evidence="3">The sequence shown here is derived from an EMBL/GenBank/DDBJ whole genome shotgun (WGS) entry which is preliminary data.</text>
</comment>
<protein>
    <recommendedName>
        <fullName evidence="2">CRAL-TRIO domain-containing protein</fullName>
    </recommendedName>
</protein>
<dbReference type="SUPFAM" id="SSF52087">
    <property type="entry name" value="CRAL/TRIO domain"/>
    <property type="match status" value="1"/>
</dbReference>
<evidence type="ECO:0000313" key="4">
    <source>
        <dbReference type="Proteomes" id="UP000224006"/>
    </source>
</evidence>
<dbReference type="OrthoDB" id="329445at2759"/>
<organism evidence="3 4">
    <name type="scientific">Besnoitia besnoiti</name>
    <name type="common">Apicomplexan protozoan</name>
    <dbReference type="NCBI Taxonomy" id="94643"/>
    <lineage>
        <taxon>Eukaryota</taxon>
        <taxon>Sar</taxon>
        <taxon>Alveolata</taxon>
        <taxon>Apicomplexa</taxon>
        <taxon>Conoidasida</taxon>
        <taxon>Coccidia</taxon>
        <taxon>Eucoccidiorida</taxon>
        <taxon>Eimeriorina</taxon>
        <taxon>Sarcocystidae</taxon>
        <taxon>Besnoitia</taxon>
    </lineage>
</organism>
<name>A0A2A9M8G0_BESBE</name>
<reference evidence="3 4" key="1">
    <citation type="submission" date="2017-09" db="EMBL/GenBank/DDBJ databases">
        <title>Genome sequencing of Besnoitia besnoiti strain Bb-Ger1.</title>
        <authorList>
            <person name="Schares G."/>
            <person name="Venepally P."/>
            <person name="Lorenzi H.A."/>
        </authorList>
    </citation>
    <scope>NUCLEOTIDE SEQUENCE [LARGE SCALE GENOMIC DNA]</scope>
    <source>
        <strain evidence="3 4">Bb-Ger1</strain>
    </source>
</reference>
<gene>
    <name evidence="3" type="ORF">BESB_012030</name>
</gene>